<evidence type="ECO:0000259" key="1">
    <source>
        <dbReference type="Pfam" id="PF00144"/>
    </source>
</evidence>
<gene>
    <name evidence="2" type="ORF">GCM10007173_14940</name>
</gene>
<proteinExistence type="predicted"/>
<organism evidence="2 3">
    <name type="scientific">Glutamicibacter ardleyensis</name>
    <dbReference type="NCBI Taxonomy" id="225894"/>
    <lineage>
        <taxon>Bacteria</taxon>
        <taxon>Bacillati</taxon>
        <taxon>Actinomycetota</taxon>
        <taxon>Actinomycetes</taxon>
        <taxon>Micrococcales</taxon>
        <taxon>Micrococcaceae</taxon>
        <taxon>Glutamicibacter</taxon>
    </lineage>
</organism>
<reference evidence="3" key="1">
    <citation type="journal article" date="2019" name="Int. J. Syst. Evol. Microbiol.">
        <title>The Global Catalogue of Microorganisms (GCM) 10K type strain sequencing project: providing services to taxonomists for standard genome sequencing and annotation.</title>
        <authorList>
            <consortium name="The Broad Institute Genomics Platform"/>
            <consortium name="The Broad Institute Genome Sequencing Center for Infectious Disease"/>
            <person name="Wu L."/>
            <person name="Ma J."/>
        </authorList>
    </citation>
    <scope>NUCLEOTIDE SEQUENCE [LARGE SCALE GENOMIC DNA]</scope>
    <source>
        <strain evidence="3">CGMCC 1.3685</strain>
    </source>
</reference>
<accession>A0ABQ2DGF1</accession>
<evidence type="ECO:0000313" key="2">
    <source>
        <dbReference type="EMBL" id="GGJ57142.1"/>
    </source>
</evidence>
<name>A0ABQ2DGF1_9MICC</name>
<feature type="domain" description="Beta-lactamase-related" evidence="1">
    <location>
        <begin position="85"/>
        <end position="376"/>
    </location>
</feature>
<dbReference type="InterPro" id="IPR050789">
    <property type="entry name" value="Diverse_Enzym_Activities"/>
</dbReference>
<dbReference type="GO" id="GO:0016787">
    <property type="term" value="F:hydrolase activity"/>
    <property type="evidence" value="ECO:0007669"/>
    <property type="project" value="UniProtKB-KW"/>
</dbReference>
<protein>
    <submittedName>
        <fullName evidence="2">Hydrolase</fullName>
    </submittedName>
</protein>
<evidence type="ECO:0000313" key="3">
    <source>
        <dbReference type="Proteomes" id="UP000606115"/>
    </source>
</evidence>
<comment type="caution">
    <text evidence="2">The sequence shown here is derived from an EMBL/GenBank/DDBJ whole genome shotgun (WGS) entry which is preliminary data.</text>
</comment>
<dbReference type="Proteomes" id="UP000606115">
    <property type="component" value="Unassembled WGS sequence"/>
</dbReference>
<dbReference type="InterPro" id="IPR001466">
    <property type="entry name" value="Beta-lactam-related"/>
</dbReference>
<dbReference type="Pfam" id="PF00144">
    <property type="entry name" value="Beta-lactamase"/>
    <property type="match status" value="1"/>
</dbReference>
<keyword evidence="3" id="KW-1185">Reference proteome</keyword>
<dbReference type="PANTHER" id="PTHR43283">
    <property type="entry name" value="BETA-LACTAMASE-RELATED"/>
    <property type="match status" value="1"/>
</dbReference>
<keyword evidence="2" id="KW-0378">Hydrolase</keyword>
<dbReference type="PANTHER" id="PTHR43283:SF7">
    <property type="entry name" value="BETA-LACTAMASE-RELATED DOMAIN-CONTAINING PROTEIN"/>
    <property type="match status" value="1"/>
</dbReference>
<dbReference type="Gene3D" id="3.40.710.10">
    <property type="entry name" value="DD-peptidase/beta-lactamase superfamily"/>
    <property type="match status" value="1"/>
</dbReference>
<dbReference type="RefSeq" id="WP_188684782.1">
    <property type="nucleotide sequence ID" value="NZ_BMKX01000002.1"/>
</dbReference>
<dbReference type="SUPFAM" id="SSF56601">
    <property type="entry name" value="beta-lactamase/transpeptidase-like"/>
    <property type="match status" value="1"/>
</dbReference>
<dbReference type="EMBL" id="BMKX01000002">
    <property type="protein sequence ID" value="GGJ57142.1"/>
    <property type="molecule type" value="Genomic_DNA"/>
</dbReference>
<sequence>MDDTQIDAGTGVGAINALNWKLPENLHWSFQHMADFLPTAEIPRGSASPSELPVGLRNLDLVLAPSSIPGAPPVTVGSIMATTHTDAWMVSHRGTVITEQYFGQMTEDSSHLLMSMSKSLIGAVAGSLCDSGVLDPEAQITGYIPELADSGYAGARVRHLLDMCSGIDFSENYLDPLSGIRRMSEAIGWAPTSTPGPTGMYPFLKTLQRKTAHGGVFEYRSCETDMLGWVCEAASGTAMPQLMSEVLWSKLGSEADATICIDQYGTGTFDGGINATLRDMARFGAVFLNDGLSLTGERVLSEKWIAQTLEGDPDSRDAFAASPGDYRMPGGMYRNQMWFPYPGNDVVLCMGIHGQMVYINRPAQMVAVKLSSWPLPQDPIKLYATLGAFDSIAAALIVEMQTAPQDSQ</sequence>
<dbReference type="InterPro" id="IPR012338">
    <property type="entry name" value="Beta-lactam/transpept-like"/>
</dbReference>
<dbReference type="GeneID" id="303303860"/>